<dbReference type="OrthoDB" id="10072198at2759"/>
<proteinExistence type="predicted"/>
<keyword evidence="5 7" id="KW-0472">Membrane</keyword>
<evidence type="ECO:0000256" key="5">
    <source>
        <dbReference type="ARBA" id="ARBA00023136"/>
    </source>
</evidence>
<dbReference type="PANTHER" id="PTHR24269:SF16">
    <property type="entry name" value="PROTEIN SLG1"/>
    <property type="match status" value="1"/>
</dbReference>
<evidence type="ECO:0000256" key="7">
    <source>
        <dbReference type="SAM" id="Phobius"/>
    </source>
</evidence>
<dbReference type="GO" id="GO:0004888">
    <property type="term" value="F:transmembrane signaling receptor activity"/>
    <property type="evidence" value="ECO:0000318"/>
    <property type="project" value="GO_Central"/>
</dbReference>
<dbReference type="EMBL" id="AMQM01006657">
    <property type="status" value="NOT_ANNOTATED_CDS"/>
    <property type="molecule type" value="Genomic_DNA"/>
</dbReference>
<feature type="transmembrane region" description="Helical" evidence="7">
    <location>
        <begin position="281"/>
        <end position="301"/>
    </location>
</feature>
<dbReference type="SMART" id="SM00321">
    <property type="entry name" value="WSC"/>
    <property type="match status" value="1"/>
</dbReference>
<evidence type="ECO:0000256" key="3">
    <source>
        <dbReference type="ARBA" id="ARBA00022729"/>
    </source>
</evidence>
<accession>T1FDY0</accession>
<evidence type="ECO:0000259" key="8">
    <source>
        <dbReference type="SMART" id="SM00321"/>
    </source>
</evidence>
<dbReference type="GO" id="GO:0007165">
    <property type="term" value="P:signal transduction"/>
    <property type="evidence" value="ECO:0000318"/>
    <property type="project" value="GO_Central"/>
</dbReference>
<evidence type="ECO:0000313" key="10">
    <source>
        <dbReference type="EnsemblMetazoa" id="HelroP178948"/>
    </source>
</evidence>
<dbReference type="CTD" id="20207029"/>
<protein>
    <recommendedName>
        <fullName evidence="8">WSC domain-containing protein</fullName>
    </recommendedName>
</protein>
<dbReference type="InterPro" id="IPR002889">
    <property type="entry name" value="WSC_carb-bd"/>
</dbReference>
<comment type="subcellular location">
    <subcellularLocation>
        <location evidence="1">Membrane</location>
        <topology evidence="1">Single-pass membrane protein</topology>
    </subcellularLocation>
</comment>
<evidence type="ECO:0000313" key="11">
    <source>
        <dbReference type="Proteomes" id="UP000015101"/>
    </source>
</evidence>
<dbReference type="AlphaFoldDB" id="T1FDY0"/>
<keyword evidence="3" id="KW-0732">Signal</keyword>
<dbReference type="EnsemblMetazoa" id="HelroT178948">
    <property type="protein sequence ID" value="HelroP178948"/>
    <property type="gene ID" value="HelroG178948"/>
</dbReference>
<sequence length="313" mass="35874">MSWGLMIYFRSDYKYKKINLPLYSKLEAVAIRLKNGTEVFFDELISMLEFITIVIRSQLCKWESGVDSSLPKELALLSSEIKQISDDLVPMLVIYRKQTNAALSFDSECRGERRFCREIKRIYKNCPKIGPQKATETYIGCYREVLAVNAGIVDSYDGCKMLCRNEVTPYIALHEGNECYCVARAKYAVNSKFCNLKCKSGEDGCGGDKYYSLFSIKATTDYNHSLLDINMNVKAFHECHCGYLHHDDADGYPFHFKTKCNAKCPGDDKQICDCMAKYSKILYHLLQHLIIVGLLYLNFFIKNPLIFFCSTVS</sequence>
<dbReference type="EMBL" id="KB097502">
    <property type="protein sequence ID" value="ESN95767.1"/>
    <property type="molecule type" value="Genomic_DNA"/>
</dbReference>
<evidence type="ECO:0000313" key="9">
    <source>
        <dbReference type="EMBL" id="ESN95767.1"/>
    </source>
</evidence>
<dbReference type="GO" id="GO:0005886">
    <property type="term" value="C:plasma membrane"/>
    <property type="evidence" value="ECO:0000318"/>
    <property type="project" value="GO_Central"/>
</dbReference>
<keyword evidence="4 7" id="KW-1133">Transmembrane helix</keyword>
<evidence type="ECO:0000256" key="6">
    <source>
        <dbReference type="ARBA" id="ARBA00023180"/>
    </source>
</evidence>
<feature type="domain" description="WSC" evidence="8">
    <location>
        <begin position="135"/>
        <end position="217"/>
    </location>
</feature>
<evidence type="ECO:0000256" key="1">
    <source>
        <dbReference type="ARBA" id="ARBA00004167"/>
    </source>
</evidence>
<reference evidence="9 11" key="2">
    <citation type="journal article" date="2013" name="Nature">
        <title>Insights into bilaterian evolution from three spiralian genomes.</title>
        <authorList>
            <person name="Simakov O."/>
            <person name="Marletaz F."/>
            <person name="Cho S.J."/>
            <person name="Edsinger-Gonzales E."/>
            <person name="Havlak P."/>
            <person name="Hellsten U."/>
            <person name="Kuo D.H."/>
            <person name="Larsson T."/>
            <person name="Lv J."/>
            <person name="Arendt D."/>
            <person name="Savage R."/>
            <person name="Osoegawa K."/>
            <person name="de Jong P."/>
            <person name="Grimwood J."/>
            <person name="Chapman J.A."/>
            <person name="Shapiro H."/>
            <person name="Aerts A."/>
            <person name="Otillar R.P."/>
            <person name="Terry A.Y."/>
            <person name="Boore J.L."/>
            <person name="Grigoriev I.V."/>
            <person name="Lindberg D.R."/>
            <person name="Seaver E.C."/>
            <person name="Weisblat D.A."/>
            <person name="Putnam N.H."/>
            <person name="Rokhsar D.S."/>
        </authorList>
    </citation>
    <scope>NUCLEOTIDE SEQUENCE</scope>
</reference>
<gene>
    <name evidence="10" type="primary">20207029</name>
    <name evidence="9" type="ORF">HELRODRAFT_178948</name>
</gene>
<evidence type="ECO:0000256" key="2">
    <source>
        <dbReference type="ARBA" id="ARBA00022692"/>
    </source>
</evidence>
<organism evidence="10 11">
    <name type="scientific">Helobdella robusta</name>
    <name type="common">Californian leech</name>
    <dbReference type="NCBI Taxonomy" id="6412"/>
    <lineage>
        <taxon>Eukaryota</taxon>
        <taxon>Metazoa</taxon>
        <taxon>Spiralia</taxon>
        <taxon>Lophotrochozoa</taxon>
        <taxon>Annelida</taxon>
        <taxon>Clitellata</taxon>
        <taxon>Hirudinea</taxon>
        <taxon>Rhynchobdellida</taxon>
        <taxon>Glossiphoniidae</taxon>
        <taxon>Helobdella</taxon>
    </lineage>
</organism>
<dbReference type="KEGG" id="hro:HELRODRAFT_178948"/>
<dbReference type="InterPro" id="IPR051836">
    <property type="entry name" value="Kremen_rcpt"/>
</dbReference>
<dbReference type="Proteomes" id="UP000015101">
    <property type="component" value="Unassembled WGS sequence"/>
</dbReference>
<dbReference type="RefSeq" id="XP_009026069.1">
    <property type="nucleotide sequence ID" value="XM_009027821.1"/>
</dbReference>
<dbReference type="PANTHER" id="PTHR24269">
    <property type="entry name" value="KREMEN PROTEIN"/>
    <property type="match status" value="1"/>
</dbReference>
<name>T1FDY0_HELRO</name>
<dbReference type="HOGENOM" id="CLU_889293_0_0_1"/>
<evidence type="ECO:0000256" key="4">
    <source>
        <dbReference type="ARBA" id="ARBA00022989"/>
    </source>
</evidence>
<keyword evidence="2 7" id="KW-0812">Transmembrane</keyword>
<dbReference type="GeneID" id="20207029"/>
<reference evidence="10" key="3">
    <citation type="submission" date="2015-06" db="UniProtKB">
        <authorList>
            <consortium name="EnsemblMetazoa"/>
        </authorList>
    </citation>
    <scope>IDENTIFICATION</scope>
</reference>
<keyword evidence="6" id="KW-0325">Glycoprotein</keyword>
<reference evidence="11" key="1">
    <citation type="submission" date="2012-12" db="EMBL/GenBank/DDBJ databases">
        <authorList>
            <person name="Hellsten U."/>
            <person name="Grimwood J."/>
            <person name="Chapman J.A."/>
            <person name="Shapiro H."/>
            <person name="Aerts A."/>
            <person name="Otillar R.P."/>
            <person name="Terry A.Y."/>
            <person name="Boore J.L."/>
            <person name="Simakov O."/>
            <person name="Marletaz F."/>
            <person name="Cho S.-J."/>
            <person name="Edsinger-Gonzales E."/>
            <person name="Havlak P."/>
            <person name="Kuo D.-H."/>
            <person name="Larsson T."/>
            <person name="Lv J."/>
            <person name="Arendt D."/>
            <person name="Savage R."/>
            <person name="Osoegawa K."/>
            <person name="de Jong P."/>
            <person name="Lindberg D.R."/>
            <person name="Seaver E.C."/>
            <person name="Weisblat D.A."/>
            <person name="Putnam N.H."/>
            <person name="Grigoriev I.V."/>
            <person name="Rokhsar D.S."/>
        </authorList>
    </citation>
    <scope>NUCLEOTIDE SEQUENCE</scope>
</reference>
<keyword evidence="11" id="KW-1185">Reference proteome</keyword>
<dbReference type="InParanoid" id="T1FDY0"/>